<name>A0A8J4TE39_9TREM</name>
<dbReference type="OrthoDB" id="5947018at2759"/>
<dbReference type="Proteomes" id="UP000748531">
    <property type="component" value="Unassembled WGS sequence"/>
</dbReference>
<reference evidence="1" key="1">
    <citation type="submission" date="2019-05" db="EMBL/GenBank/DDBJ databases">
        <title>Annotation for the trematode Paragonimus heterotremus.</title>
        <authorList>
            <person name="Choi Y.-J."/>
        </authorList>
    </citation>
    <scope>NUCLEOTIDE SEQUENCE</scope>
    <source>
        <strain evidence="1">LC</strain>
    </source>
</reference>
<keyword evidence="2" id="KW-1185">Reference proteome</keyword>
<comment type="caution">
    <text evidence="1">The sequence shown here is derived from an EMBL/GenBank/DDBJ whole genome shotgun (WGS) entry which is preliminary data.</text>
</comment>
<evidence type="ECO:0000313" key="1">
    <source>
        <dbReference type="EMBL" id="KAF5403009.1"/>
    </source>
</evidence>
<protein>
    <submittedName>
        <fullName evidence="1">Uncharacterized protein</fullName>
    </submittedName>
</protein>
<dbReference type="AlphaFoldDB" id="A0A8J4TE39"/>
<evidence type="ECO:0000313" key="2">
    <source>
        <dbReference type="Proteomes" id="UP000748531"/>
    </source>
</evidence>
<dbReference type="EMBL" id="LUCH01001473">
    <property type="protein sequence ID" value="KAF5403009.1"/>
    <property type="molecule type" value="Genomic_DNA"/>
</dbReference>
<accession>A0A8J4TE39</accession>
<proteinExistence type="predicted"/>
<organism evidence="1 2">
    <name type="scientific">Paragonimus heterotremus</name>
    <dbReference type="NCBI Taxonomy" id="100268"/>
    <lineage>
        <taxon>Eukaryota</taxon>
        <taxon>Metazoa</taxon>
        <taxon>Spiralia</taxon>
        <taxon>Lophotrochozoa</taxon>
        <taxon>Platyhelminthes</taxon>
        <taxon>Trematoda</taxon>
        <taxon>Digenea</taxon>
        <taxon>Plagiorchiida</taxon>
        <taxon>Troglotremata</taxon>
        <taxon>Troglotrematidae</taxon>
        <taxon>Paragonimus</taxon>
    </lineage>
</organism>
<sequence>MQLVSKITWWTHDGSKLPPLSFQMYNQWESSEPKHSGFDLAAATEGWQQLRFSDDRRSIWVQQLCLDQQAKANETNGAAKIQYATKPIFHAMAAIPNAWCRNSYSPRPFDPNSPRYPQTVRAYPIYYRIECVEELDKNIQKYLVRVQIIDHR</sequence>
<gene>
    <name evidence="1" type="ORF">PHET_03427</name>
</gene>